<dbReference type="Gene3D" id="2.30.42.10">
    <property type="match status" value="1"/>
</dbReference>
<dbReference type="GO" id="GO:0030018">
    <property type="term" value="C:Z disc"/>
    <property type="evidence" value="ECO:0007669"/>
    <property type="project" value="InterPro"/>
</dbReference>
<comment type="similarity">
    <text evidence="2">Belongs to the myozenin family.</text>
</comment>
<organism evidence="9 10">
    <name type="scientific">Scophthalmus maximus</name>
    <name type="common">Turbot</name>
    <name type="synonym">Psetta maxima</name>
    <dbReference type="NCBI Taxonomy" id="52904"/>
    <lineage>
        <taxon>Eukaryota</taxon>
        <taxon>Metazoa</taxon>
        <taxon>Chordata</taxon>
        <taxon>Craniata</taxon>
        <taxon>Vertebrata</taxon>
        <taxon>Euteleostomi</taxon>
        <taxon>Actinopterygii</taxon>
        <taxon>Neopterygii</taxon>
        <taxon>Teleostei</taxon>
        <taxon>Neoteleostei</taxon>
        <taxon>Acanthomorphata</taxon>
        <taxon>Carangaria</taxon>
        <taxon>Pleuronectiformes</taxon>
        <taxon>Pleuronectoidei</taxon>
        <taxon>Scophthalmidae</taxon>
        <taxon>Scophthalmus</taxon>
    </lineage>
</organism>
<proteinExistence type="inferred from homology"/>
<dbReference type="InterPro" id="IPR008438">
    <property type="entry name" value="MYOZ"/>
</dbReference>
<feature type="region of interest" description="Disordered" evidence="6">
    <location>
        <begin position="391"/>
        <end position="412"/>
    </location>
</feature>
<feature type="compositionally biased region" description="Polar residues" evidence="6">
    <location>
        <begin position="1131"/>
        <end position="1140"/>
    </location>
</feature>
<accession>A0A6A4SGA0</accession>
<evidence type="ECO:0000256" key="3">
    <source>
        <dbReference type="ARBA" id="ARBA00022490"/>
    </source>
</evidence>
<feature type="signal peptide" evidence="7">
    <location>
        <begin position="1"/>
        <end position="29"/>
    </location>
</feature>
<dbReference type="GO" id="GO:0003779">
    <property type="term" value="F:actin binding"/>
    <property type="evidence" value="ECO:0007669"/>
    <property type="project" value="TreeGrafter"/>
</dbReference>
<feature type="region of interest" description="Disordered" evidence="6">
    <location>
        <begin position="587"/>
        <end position="664"/>
    </location>
</feature>
<feature type="compositionally biased region" description="Polar residues" evidence="6">
    <location>
        <begin position="711"/>
        <end position="727"/>
    </location>
</feature>
<dbReference type="Proteomes" id="UP000438429">
    <property type="component" value="Unassembled WGS sequence"/>
</dbReference>
<dbReference type="GO" id="GO:0032233">
    <property type="term" value="P:positive regulation of actin filament bundle assembly"/>
    <property type="evidence" value="ECO:0007669"/>
    <property type="project" value="TreeGrafter"/>
</dbReference>
<feature type="region of interest" description="Disordered" evidence="6">
    <location>
        <begin position="690"/>
        <end position="889"/>
    </location>
</feature>
<evidence type="ECO:0000256" key="2">
    <source>
        <dbReference type="ARBA" id="ARBA00009126"/>
    </source>
</evidence>
<dbReference type="EMBL" id="VEVO01000016">
    <property type="protein sequence ID" value="KAF0029392.1"/>
    <property type="molecule type" value="Genomic_DNA"/>
</dbReference>
<feature type="region of interest" description="Disordered" evidence="6">
    <location>
        <begin position="1131"/>
        <end position="1173"/>
    </location>
</feature>
<feature type="region of interest" description="Disordered" evidence="6">
    <location>
        <begin position="259"/>
        <end position="347"/>
    </location>
</feature>
<evidence type="ECO:0000256" key="7">
    <source>
        <dbReference type="SAM" id="SignalP"/>
    </source>
</evidence>
<dbReference type="InterPro" id="IPR036034">
    <property type="entry name" value="PDZ_sf"/>
</dbReference>
<dbReference type="GO" id="GO:0015629">
    <property type="term" value="C:actin cytoskeleton"/>
    <property type="evidence" value="ECO:0007669"/>
    <property type="project" value="TreeGrafter"/>
</dbReference>
<keyword evidence="7" id="KW-0732">Signal</keyword>
<evidence type="ECO:0000259" key="8">
    <source>
        <dbReference type="PROSITE" id="PS50106"/>
    </source>
</evidence>
<feature type="compositionally biased region" description="Polar residues" evidence="6">
    <location>
        <begin position="990"/>
        <end position="1002"/>
    </location>
</feature>
<evidence type="ECO:0000256" key="6">
    <source>
        <dbReference type="SAM" id="MobiDB-lite"/>
    </source>
</evidence>
<evidence type="ECO:0000256" key="5">
    <source>
        <dbReference type="ARBA" id="ARBA00038161"/>
    </source>
</evidence>
<dbReference type="InterPro" id="IPR001478">
    <property type="entry name" value="PDZ"/>
</dbReference>
<evidence type="ECO:0000256" key="4">
    <source>
        <dbReference type="ARBA" id="ARBA00022553"/>
    </source>
</evidence>
<feature type="compositionally biased region" description="Low complexity" evidence="6">
    <location>
        <begin position="858"/>
        <end position="875"/>
    </location>
</feature>
<dbReference type="InterPro" id="IPR051976">
    <property type="entry name" value="Synaptopodin_domain"/>
</dbReference>
<comment type="caution">
    <text evidence="9">The sequence shown here is derived from an EMBL/GenBank/DDBJ whole genome shotgun (WGS) entry which is preliminary data.</text>
</comment>
<feature type="compositionally biased region" description="Pro residues" evidence="6">
    <location>
        <begin position="822"/>
        <end position="831"/>
    </location>
</feature>
<feature type="compositionally biased region" description="Polar residues" evidence="6">
    <location>
        <begin position="947"/>
        <end position="958"/>
    </location>
</feature>
<feature type="compositionally biased region" description="Low complexity" evidence="6">
    <location>
        <begin position="809"/>
        <end position="821"/>
    </location>
</feature>
<sequence>MCACFVAGSCTVVLLCCFLLSPPPIPVLLQVEDGGRAFLAGVQEGDEVVSLNGEPCADLTLLRAFALIETSTDCMQLLLKRYCTIPPVDYESEETYCGERESSADVLASTTLHIFSPKHRSQSPRELYISESQDEAYYDTDTEFPKEPQQFSDGQRGPAPVFKEKGVQRCFSPGDMVEVQVSLSEQTLDDLGRASLGSARGIAGGISNREAVETIHTSTISQCLPCSVREPLGQHGLVLGSPSKLGQVEVILQQPSASGAGRGILSVGGPRVSGSVASQSEGEEEGGGHCEGVPGSFTVSFGIPTEEASAAGEQDSDSEGDPDKPNKHRARHSRLRRSESLSEKQVKEAKSKCKRIALLLTAAPPNPNNKGVLMFKKHRQRVKKYTLVSYGTGEDEPENSDEGDEEIEDEKQQTHTVEFTLVGSSDSEIDKHFLTNAHSSKGVLTINWDKGLLEIERNLNNQAEMECLPETKGKGAVMFAQRRLRMDEIAAEHEELRRQGIPVEGVPETEKKTVEHSYMQSATEGHTTTKLATIYFNNSTTAINEYSLASSSDTTSDTSSAFEMPIVRGKGADMFAKRQSRMEKFVVDSDTVEASKASRSTSPVASLPNEWKYSPNVRAPPSRAYNPMQSPSYPPAATKQPPQVSPSSKDKKKGKEKKMPAPKPLSVIEVMKHQPYQLNSSLFTFGPAVEATKTPPPKPDFSPPNPPVENQPISYGQMTPIQPTGTFNAPYPQQAYGMPMQPMIHDSQYQQTAANVYPAPNTYQQPPAGPYQQAYNQQYQQPAPPAYHPQAPQSSIPSYQQAPQVPHQPASSPAYLAAPSVPYQPQPPTAPKPKFTAKKSSAQALGRSYSLSPPARIPSTGQKSASTSSSQKPPTWAAKTVEKVHKPLSPWEAASRHPLGLVDEAFASQNLHQTLASNIHLAAQRKMLPEPPAEWKAGMSYQAPPKTGSQTWSQSQSRSHSRAPLPSFASPTKGGVSSAAGHAGYRSLPRQWQPQRSVTQANLEPPVSSSDHKRPLGKQTYKSVYTSNTWSWRRNYTMPVNVLPLTSNLMLSCPKLGADTAASLYLSLLPNTEMDLGKKMNVPKDIMLEELSLASNRGSRLFKMRQRRSEKYTFESVRNENNKQLNSMAFSQTESGNPADSHSGESDQPPKVPSDTPDTRMVPDPDSIAPGYGGPLKDVPPEKFNSTAVPKSYFSPWEQAISRDPALAGSFITCMPEPEPQPDLPGYKSFNRVATPFRGFGKAPRSATINLPQVDALPDFPELRGDAAVDRPSFNRAALGWVTVGGPVPLSAVTLEHALIPESEDL</sequence>
<name>A0A6A4SGA0_SCOMX</name>
<feature type="compositionally biased region" description="Polar residues" evidence="6">
    <location>
        <begin position="794"/>
        <end position="803"/>
    </location>
</feature>
<feature type="compositionally biased region" description="Low complexity" evidence="6">
    <location>
        <begin position="763"/>
        <end position="781"/>
    </location>
</feature>
<protein>
    <recommendedName>
        <fullName evidence="8">PDZ domain-containing protein</fullName>
    </recommendedName>
</protein>
<keyword evidence="4" id="KW-0597">Phosphoprotein</keyword>
<feature type="compositionally biased region" description="Basic and acidic residues" evidence="6">
    <location>
        <begin position="336"/>
        <end position="347"/>
    </location>
</feature>
<feature type="compositionally biased region" description="Acidic residues" evidence="6">
    <location>
        <begin position="393"/>
        <end position="409"/>
    </location>
</feature>
<feature type="chain" id="PRO_5025411811" description="PDZ domain-containing protein" evidence="7">
    <location>
        <begin position="30"/>
        <end position="1306"/>
    </location>
</feature>
<comment type="similarity">
    <text evidence="5">Belongs to the synaptopodin family.</text>
</comment>
<reference evidence="9 10" key="1">
    <citation type="submission" date="2019-06" db="EMBL/GenBank/DDBJ databases">
        <title>Draft genomes of female and male turbot (Scophthalmus maximus).</title>
        <authorList>
            <person name="Xu H."/>
            <person name="Xu X.-W."/>
            <person name="Shao C."/>
            <person name="Chen S."/>
        </authorList>
    </citation>
    <scope>NUCLEOTIDE SEQUENCE [LARGE SCALE GENOMIC DNA]</scope>
    <source>
        <strain evidence="9">Ysfricsl-2016a</strain>
        <tissue evidence="9">Blood</tissue>
    </source>
</reference>
<feature type="domain" description="PDZ" evidence="8">
    <location>
        <begin position="27"/>
        <end position="83"/>
    </location>
</feature>
<gene>
    <name evidence="9" type="ORF">F2P81_018497</name>
</gene>
<dbReference type="Pfam" id="PF05556">
    <property type="entry name" value="Calsarcin"/>
    <property type="match status" value="1"/>
</dbReference>
<dbReference type="PANTHER" id="PTHR24217">
    <property type="entry name" value="PUTATIVE-RELATED"/>
    <property type="match status" value="1"/>
</dbReference>
<feature type="compositionally biased region" description="Low complexity" evidence="6">
    <location>
        <begin position="832"/>
        <end position="842"/>
    </location>
</feature>
<comment type="subcellular location">
    <subcellularLocation>
        <location evidence="1">Cytoplasm</location>
    </subcellularLocation>
</comment>
<dbReference type="PROSITE" id="PS50106">
    <property type="entry name" value="PDZ"/>
    <property type="match status" value="1"/>
</dbReference>
<feature type="region of interest" description="Disordered" evidence="6">
    <location>
        <begin position="935"/>
        <end position="1020"/>
    </location>
</feature>
<keyword evidence="3" id="KW-0963">Cytoplasm</keyword>
<evidence type="ECO:0000256" key="1">
    <source>
        <dbReference type="ARBA" id="ARBA00004496"/>
    </source>
</evidence>
<dbReference type="SUPFAM" id="SSF50156">
    <property type="entry name" value="PDZ domain-like"/>
    <property type="match status" value="1"/>
</dbReference>
<dbReference type="GO" id="GO:0005634">
    <property type="term" value="C:nucleus"/>
    <property type="evidence" value="ECO:0007669"/>
    <property type="project" value="TreeGrafter"/>
</dbReference>
<dbReference type="PANTHER" id="PTHR24217:SF9">
    <property type="entry name" value="SYNAPTOPODIN-2"/>
    <property type="match status" value="1"/>
</dbReference>
<evidence type="ECO:0000313" key="9">
    <source>
        <dbReference type="EMBL" id="KAF0029392.1"/>
    </source>
</evidence>
<feature type="compositionally biased region" description="Basic residues" evidence="6">
    <location>
        <begin position="326"/>
        <end position="335"/>
    </location>
</feature>
<evidence type="ECO:0000313" key="10">
    <source>
        <dbReference type="Proteomes" id="UP000438429"/>
    </source>
</evidence>
<feature type="compositionally biased region" description="Pro residues" evidence="6">
    <location>
        <begin position="694"/>
        <end position="709"/>
    </location>
</feature>